<protein>
    <recommendedName>
        <fullName evidence="7">Transcription initiation factor IIF subunit alpha</fullName>
    </recommendedName>
</protein>
<evidence type="ECO:0000256" key="2">
    <source>
        <dbReference type="ARBA" id="ARBA00005249"/>
    </source>
</evidence>
<proteinExistence type="inferred from homology"/>
<feature type="compositionally biased region" description="Acidic residues" evidence="8">
    <location>
        <begin position="391"/>
        <end position="404"/>
    </location>
</feature>
<comment type="subcellular location">
    <subcellularLocation>
        <location evidence="1 7">Nucleus</location>
    </subcellularLocation>
</comment>
<keyword evidence="5 7" id="KW-0804">Transcription</keyword>
<dbReference type="GO" id="GO:0032968">
    <property type="term" value="P:positive regulation of transcription elongation by RNA polymerase II"/>
    <property type="evidence" value="ECO:0007669"/>
    <property type="project" value="InterPro"/>
</dbReference>
<evidence type="ECO:0000313" key="9">
    <source>
        <dbReference type="EMBL" id="KAJ1984439.1"/>
    </source>
</evidence>
<feature type="compositionally biased region" description="Acidic residues" evidence="8">
    <location>
        <begin position="347"/>
        <end position="372"/>
    </location>
</feature>
<evidence type="ECO:0000256" key="7">
    <source>
        <dbReference type="RuleBase" id="RU366044"/>
    </source>
</evidence>
<dbReference type="PANTHER" id="PTHR13011">
    <property type="entry name" value="TFIIF-ALPHA"/>
    <property type="match status" value="1"/>
</dbReference>
<keyword evidence="10" id="KW-1185">Reference proteome</keyword>
<name>A0A9W8BCW3_9FUNG</name>
<dbReference type="Pfam" id="PF05793">
    <property type="entry name" value="TFIIF_alpha"/>
    <property type="match status" value="2"/>
</dbReference>
<evidence type="ECO:0000256" key="5">
    <source>
        <dbReference type="ARBA" id="ARBA00023163"/>
    </source>
</evidence>
<sequence length="633" mass="68359">MDSKQPRPPPRPTGGPSRTARAKPPSFLRPSKPSILPGGHTQTSSPSAGLRATKPTASAQSIRPVGSAPQPPAPAPRKYCDYKLVMRASKGKVHYVMKLHSSKPVDPATFTPPLKLRRRDRASIQQILRASQEVAQAQGPDAALAEASQSAAQGATAQAPDPPARGSGPGAKIDTSVIAPYGGATRNKQLLFKKRTRQIYLADESVRKLKEVESKPWFLEDFDRQELWTGHLEGGQRSPYVLFVLVQKCFQVVPARRWYKFAPKIQYATLSIDEAEEQIKKSQKEEDDRWIMKKRGAKPDADKPSAATASLGSLDRLNQAMTASPNPQREDFGHGTLSGRPQGQGADELDYEEDFQDDEEGGGEYEPQDDEAKDAAERAKQQVRRFGMDGNPDDDNDEDEAELDETGKQLKHLVRDLEKNKAYDSDQDQDPYASDDDLFEEVDVPTDLEPAATKAPGSPVIKPTSKKDGSPKASAATKRKEPAASAKKRKRPASVPKASPKAEPVEAIRGPAATPLASDGPAGARATDAASKKARLSPATKPSVAAPLLPKGDAPSPGIGGAGASDSLITEQEVVALIRGRHLTPKELISHFKAKLRANPQNGARIKTFVRKLATTRDGVLELRADALAKYPG</sequence>
<dbReference type="GO" id="GO:0016251">
    <property type="term" value="F:RNA polymerase II general transcription initiation factor activity"/>
    <property type="evidence" value="ECO:0007669"/>
    <property type="project" value="TreeGrafter"/>
</dbReference>
<organism evidence="9 10">
    <name type="scientific">Dimargaris verticillata</name>
    <dbReference type="NCBI Taxonomy" id="2761393"/>
    <lineage>
        <taxon>Eukaryota</taxon>
        <taxon>Fungi</taxon>
        <taxon>Fungi incertae sedis</taxon>
        <taxon>Zoopagomycota</taxon>
        <taxon>Kickxellomycotina</taxon>
        <taxon>Dimargaritomycetes</taxon>
        <taxon>Dimargaritales</taxon>
        <taxon>Dimargaritaceae</taxon>
        <taxon>Dimargaris</taxon>
    </lineage>
</organism>
<keyword evidence="4 7" id="KW-0238">DNA-binding</keyword>
<evidence type="ECO:0000256" key="8">
    <source>
        <dbReference type="SAM" id="MobiDB-lite"/>
    </source>
</evidence>
<reference evidence="9" key="1">
    <citation type="submission" date="2022-07" db="EMBL/GenBank/DDBJ databases">
        <title>Phylogenomic reconstructions and comparative analyses of Kickxellomycotina fungi.</title>
        <authorList>
            <person name="Reynolds N.K."/>
            <person name="Stajich J.E."/>
            <person name="Barry K."/>
            <person name="Grigoriev I.V."/>
            <person name="Crous P."/>
            <person name="Smith M.E."/>
        </authorList>
    </citation>
    <scope>NUCLEOTIDE SEQUENCE</scope>
    <source>
        <strain evidence="9">RSA 567</strain>
    </source>
</reference>
<dbReference type="GO" id="GO:0006367">
    <property type="term" value="P:transcription initiation at RNA polymerase II promoter"/>
    <property type="evidence" value="ECO:0007669"/>
    <property type="project" value="InterPro"/>
</dbReference>
<gene>
    <name evidence="9" type="primary">TFG1</name>
    <name evidence="9" type="ORF">H4R34_000644</name>
</gene>
<dbReference type="Proteomes" id="UP001151582">
    <property type="component" value="Unassembled WGS sequence"/>
</dbReference>
<dbReference type="InterPro" id="IPR011039">
    <property type="entry name" value="TFIIF_interaction"/>
</dbReference>
<dbReference type="GO" id="GO:0005674">
    <property type="term" value="C:transcription factor TFIIF complex"/>
    <property type="evidence" value="ECO:0007669"/>
    <property type="project" value="TreeGrafter"/>
</dbReference>
<comment type="caution">
    <text evidence="9">The sequence shown here is derived from an EMBL/GenBank/DDBJ whole genome shotgun (WGS) entry which is preliminary data.</text>
</comment>
<comment type="function">
    <text evidence="7">TFIIF is a general transcription initiation factor that binds to RNA polymerase II and helps to recruit it to the initiation complex in collaboration with TFIIB. It promotes transcription elongation.</text>
</comment>
<dbReference type="OrthoDB" id="76676at2759"/>
<keyword evidence="3 7" id="KW-0805">Transcription regulation</keyword>
<evidence type="ECO:0000256" key="1">
    <source>
        <dbReference type="ARBA" id="ARBA00004123"/>
    </source>
</evidence>
<feature type="compositionally biased region" description="Basic and acidic residues" evidence="8">
    <location>
        <begin position="280"/>
        <end position="303"/>
    </location>
</feature>
<evidence type="ECO:0000313" key="10">
    <source>
        <dbReference type="Proteomes" id="UP001151582"/>
    </source>
</evidence>
<keyword evidence="6 7" id="KW-0539">Nucleus</keyword>
<evidence type="ECO:0000256" key="4">
    <source>
        <dbReference type="ARBA" id="ARBA00023125"/>
    </source>
</evidence>
<dbReference type="PANTHER" id="PTHR13011:SF0">
    <property type="entry name" value="GENERAL TRANSCRIPTION FACTOR IIF SUBUNIT 1"/>
    <property type="match status" value="1"/>
</dbReference>
<feature type="compositionally biased region" description="Low complexity" evidence="8">
    <location>
        <begin position="140"/>
        <end position="159"/>
    </location>
</feature>
<dbReference type="EMBL" id="JANBQB010000019">
    <property type="protein sequence ID" value="KAJ1984439.1"/>
    <property type="molecule type" value="Genomic_DNA"/>
</dbReference>
<feature type="region of interest" description="Disordered" evidence="8">
    <location>
        <begin position="323"/>
        <end position="565"/>
    </location>
</feature>
<dbReference type="AlphaFoldDB" id="A0A9W8BCW3"/>
<feature type="compositionally biased region" description="Acidic residues" evidence="8">
    <location>
        <begin position="425"/>
        <end position="446"/>
    </location>
</feature>
<dbReference type="InterPro" id="IPR008851">
    <property type="entry name" value="TFIIF-alpha"/>
</dbReference>
<feature type="compositionally biased region" description="Basic and acidic residues" evidence="8">
    <location>
        <begin position="405"/>
        <end position="424"/>
    </location>
</feature>
<evidence type="ECO:0000256" key="3">
    <source>
        <dbReference type="ARBA" id="ARBA00023015"/>
    </source>
</evidence>
<comment type="similarity">
    <text evidence="2 7">Belongs to the TFIIF alpha subunit family.</text>
</comment>
<evidence type="ECO:0000256" key="6">
    <source>
        <dbReference type="ARBA" id="ARBA00023242"/>
    </source>
</evidence>
<feature type="region of interest" description="Disordered" evidence="8">
    <location>
        <begin position="1"/>
        <end position="77"/>
    </location>
</feature>
<accession>A0A9W8BCW3</accession>
<dbReference type="GO" id="GO:0001096">
    <property type="term" value="F:TFIIF-class transcription factor complex binding"/>
    <property type="evidence" value="ECO:0007669"/>
    <property type="project" value="TreeGrafter"/>
</dbReference>
<feature type="region of interest" description="Disordered" evidence="8">
    <location>
        <begin position="131"/>
        <end position="175"/>
    </location>
</feature>
<feature type="compositionally biased region" description="Pro residues" evidence="8">
    <location>
        <begin position="1"/>
        <end position="13"/>
    </location>
</feature>
<dbReference type="GO" id="GO:0003677">
    <property type="term" value="F:DNA binding"/>
    <property type="evidence" value="ECO:0007669"/>
    <property type="project" value="UniProtKB-KW"/>
</dbReference>
<dbReference type="SUPFAM" id="SSF50916">
    <property type="entry name" value="Rap30/74 interaction domains"/>
    <property type="match status" value="1"/>
</dbReference>
<feature type="region of interest" description="Disordered" evidence="8">
    <location>
        <begin position="280"/>
        <end position="307"/>
    </location>
</feature>